<evidence type="ECO:0000256" key="3">
    <source>
        <dbReference type="ARBA" id="ARBA00006278"/>
    </source>
</evidence>
<evidence type="ECO:0000259" key="15">
    <source>
        <dbReference type="PROSITE" id="PS51384"/>
    </source>
</evidence>
<evidence type="ECO:0000256" key="2">
    <source>
        <dbReference type="ARBA" id="ARBA00004141"/>
    </source>
</evidence>
<feature type="transmembrane region" description="Helical" evidence="14">
    <location>
        <begin position="306"/>
        <end position="326"/>
    </location>
</feature>
<evidence type="ECO:0000313" key="17">
    <source>
        <dbReference type="Proteomes" id="UP000306102"/>
    </source>
</evidence>
<proteinExistence type="inferred from homology"/>
<dbReference type="Pfam" id="PF08030">
    <property type="entry name" value="NAD_binding_6"/>
    <property type="match status" value="1"/>
</dbReference>
<feature type="transmembrane region" description="Helical" evidence="14">
    <location>
        <begin position="338"/>
        <end position="368"/>
    </location>
</feature>
<comment type="similarity">
    <text evidence="3">Belongs to the ferric reductase (FRE) family.</text>
</comment>
<feature type="transmembrane region" description="Helical" evidence="14">
    <location>
        <begin position="108"/>
        <end position="126"/>
    </location>
</feature>
<evidence type="ECO:0000313" key="16">
    <source>
        <dbReference type="EMBL" id="THG09390.1"/>
    </source>
</evidence>
<keyword evidence="17" id="KW-1185">Reference proteome</keyword>
<evidence type="ECO:0000256" key="11">
    <source>
        <dbReference type="ARBA" id="ARBA00023136"/>
    </source>
</evidence>
<keyword evidence="9" id="KW-0408">Iron</keyword>
<dbReference type="InterPro" id="IPR017927">
    <property type="entry name" value="FAD-bd_FR_type"/>
</dbReference>
<comment type="caution">
    <text evidence="16">The sequence shown here is derived from an EMBL/GenBank/DDBJ whole genome shotgun (WGS) entry which is preliminary data.</text>
</comment>
<dbReference type="GO" id="GO:0140618">
    <property type="term" value="F:ferric-chelate reductase (NADH) activity"/>
    <property type="evidence" value="ECO:0007669"/>
    <property type="project" value="UniProtKB-EC"/>
</dbReference>
<dbReference type="InterPro" id="IPR039261">
    <property type="entry name" value="FNR_nucleotide-bd"/>
</dbReference>
<feature type="transmembrane region" description="Helical" evidence="14">
    <location>
        <begin position="645"/>
        <end position="666"/>
    </location>
</feature>
<dbReference type="Pfam" id="PF01794">
    <property type="entry name" value="Ferric_reduct"/>
    <property type="match status" value="1"/>
</dbReference>
<dbReference type="Proteomes" id="UP000306102">
    <property type="component" value="Unassembled WGS sequence"/>
</dbReference>
<dbReference type="EMBL" id="SDRB02008540">
    <property type="protein sequence ID" value="THG09390.1"/>
    <property type="molecule type" value="Genomic_DNA"/>
</dbReference>
<keyword evidence="7 14" id="KW-1133">Transmembrane helix</keyword>
<evidence type="ECO:0000256" key="6">
    <source>
        <dbReference type="ARBA" id="ARBA00022723"/>
    </source>
</evidence>
<dbReference type="SUPFAM" id="SSF63380">
    <property type="entry name" value="Riboflavin synthase domain-like"/>
    <property type="match status" value="1"/>
</dbReference>
<feature type="domain" description="FAD-binding FR-type" evidence="15">
    <location>
        <begin position="377"/>
        <end position="486"/>
    </location>
</feature>
<comment type="cofactor">
    <cofactor evidence="1">
        <name>FAD</name>
        <dbReference type="ChEBI" id="CHEBI:57692"/>
    </cofactor>
</comment>
<dbReference type="GO" id="GO:0005886">
    <property type="term" value="C:plasma membrane"/>
    <property type="evidence" value="ECO:0007669"/>
    <property type="project" value="TreeGrafter"/>
</dbReference>
<dbReference type="AlphaFoldDB" id="A0A4S4E0T7"/>
<feature type="transmembrane region" description="Helical" evidence="14">
    <location>
        <begin position="59"/>
        <end position="78"/>
    </location>
</feature>
<evidence type="ECO:0000256" key="8">
    <source>
        <dbReference type="ARBA" id="ARBA00023002"/>
    </source>
</evidence>
<dbReference type="InterPro" id="IPR050369">
    <property type="entry name" value="RBOH/FRE"/>
</dbReference>
<evidence type="ECO:0000256" key="7">
    <source>
        <dbReference type="ARBA" id="ARBA00022989"/>
    </source>
</evidence>
<dbReference type="InterPro" id="IPR017938">
    <property type="entry name" value="Riboflavin_synthase-like_b-brl"/>
</dbReference>
<reference evidence="16 17" key="1">
    <citation type="journal article" date="2018" name="Proc. Natl. Acad. Sci. U.S.A.">
        <title>Draft genome sequence of Camellia sinensis var. sinensis provides insights into the evolution of the tea genome and tea quality.</title>
        <authorList>
            <person name="Wei C."/>
            <person name="Yang H."/>
            <person name="Wang S."/>
            <person name="Zhao J."/>
            <person name="Liu C."/>
            <person name="Gao L."/>
            <person name="Xia E."/>
            <person name="Lu Y."/>
            <person name="Tai Y."/>
            <person name="She G."/>
            <person name="Sun J."/>
            <person name="Cao H."/>
            <person name="Tong W."/>
            <person name="Gao Q."/>
            <person name="Li Y."/>
            <person name="Deng W."/>
            <person name="Jiang X."/>
            <person name="Wang W."/>
            <person name="Chen Q."/>
            <person name="Zhang S."/>
            <person name="Li H."/>
            <person name="Wu J."/>
            <person name="Wang P."/>
            <person name="Li P."/>
            <person name="Shi C."/>
            <person name="Zheng F."/>
            <person name="Jian J."/>
            <person name="Huang B."/>
            <person name="Shan D."/>
            <person name="Shi M."/>
            <person name="Fang C."/>
            <person name="Yue Y."/>
            <person name="Li F."/>
            <person name="Li D."/>
            <person name="Wei S."/>
            <person name="Han B."/>
            <person name="Jiang C."/>
            <person name="Yin Y."/>
            <person name="Xia T."/>
            <person name="Zhang Z."/>
            <person name="Bennetzen J.L."/>
            <person name="Zhao S."/>
            <person name="Wan X."/>
        </authorList>
    </citation>
    <scope>NUCLEOTIDE SEQUENCE [LARGE SCALE GENOMIC DNA]</scope>
    <source>
        <strain evidence="17">cv. Shuchazao</strain>
        <tissue evidence="16">Leaf</tissue>
    </source>
</reference>
<dbReference type="Pfam" id="PF08022">
    <property type="entry name" value="FAD_binding_8"/>
    <property type="match status" value="1"/>
</dbReference>
<keyword evidence="10" id="KW-0406">Ion transport</keyword>
<protein>
    <recommendedName>
        <fullName evidence="13">ferric-chelate reductase (NADH)</fullName>
        <ecNumber evidence="13">1.16.1.7</ecNumber>
    </recommendedName>
</protein>
<dbReference type="GO" id="GO:0006811">
    <property type="term" value="P:monoatomic ion transport"/>
    <property type="evidence" value="ECO:0007669"/>
    <property type="project" value="UniProtKB-KW"/>
</dbReference>
<dbReference type="SUPFAM" id="SSF52343">
    <property type="entry name" value="Ferredoxin reductase-like, C-terminal NADP-linked domain"/>
    <property type="match status" value="1"/>
</dbReference>
<keyword evidence="6" id="KW-0479">Metal-binding</keyword>
<keyword evidence="4" id="KW-0813">Transport</keyword>
<name>A0A4S4E0T7_CAMSN</name>
<dbReference type="PROSITE" id="PS51384">
    <property type="entry name" value="FAD_FR"/>
    <property type="match status" value="1"/>
</dbReference>
<dbReference type="SFLD" id="SFLDS00052">
    <property type="entry name" value="Ferric_Reductase_Domain"/>
    <property type="match status" value="1"/>
</dbReference>
<evidence type="ECO:0000256" key="5">
    <source>
        <dbReference type="ARBA" id="ARBA00022692"/>
    </source>
</evidence>
<dbReference type="GO" id="GO:0046872">
    <property type="term" value="F:metal ion binding"/>
    <property type="evidence" value="ECO:0007669"/>
    <property type="project" value="UniProtKB-KW"/>
</dbReference>
<evidence type="ECO:0000256" key="12">
    <source>
        <dbReference type="ARBA" id="ARBA00050970"/>
    </source>
</evidence>
<feature type="transmembrane region" description="Helical" evidence="14">
    <location>
        <begin position="225"/>
        <end position="243"/>
    </location>
</feature>
<dbReference type="InterPro" id="IPR013112">
    <property type="entry name" value="FAD-bd_8"/>
</dbReference>
<comment type="catalytic activity">
    <reaction evidence="12">
        <text>2 a Fe(II)-siderophore + NAD(+) + H(+) = 2 a Fe(III)-siderophore + NADH</text>
        <dbReference type="Rhea" id="RHEA:15061"/>
        <dbReference type="Rhea" id="RHEA-COMP:11342"/>
        <dbReference type="Rhea" id="RHEA-COMP:11344"/>
        <dbReference type="ChEBI" id="CHEBI:15378"/>
        <dbReference type="ChEBI" id="CHEBI:29033"/>
        <dbReference type="ChEBI" id="CHEBI:29034"/>
        <dbReference type="ChEBI" id="CHEBI:57540"/>
        <dbReference type="ChEBI" id="CHEBI:57945"/>
        <dbReference type="EC" id="1.16.1.7"/>
    </reaction>
</comment>
<keyword evidence="5 14" id="KW-0812">Transmembrane</keyword>
<evidence type="ECO:0000256" key="10">
    <source>
        <dbReference type="ARBA" id="ARBA00023065"/>
    </source>
</evidence>
<dbReference type="PRINTS" id="PR00410">
    <property type="entry name" value="PHEHYDRXLASE"/>
</dbReference>
<evidence type="ECO:0000256" key="4">
    <source>
        <dbReference type="ARBA" id="ARBA00022448"/>
    </source>
</evidence>
<dbReference type="EC" id="1.16.1.7" evidence="13"/>
<dbReference type="CDD" id="cd06186">
    <property type="entry name" value="NOX_Duox_like_FAD_NADP"/>
    <property type="match status" value="1"/>
</dbReference>
<feature type="transmembrane region" description="Helical" evidence="14">
    <location>
        <begin position="153"/>
        <end position="178"/>
    </location>
</feature>
<dbReference type="InterPro" id="IPR013130">
    <property type="entry name" value="Fe3_Rdtase_TM_dom"/>
</dbReference>
<evidence type="ECO:0000256" key="1">
    <source>
        <dbReference type="ARBA" id="ARBA00001974"/>
    </source>
</evidence>
<keyword evidence="8" id="KW-0560">Oxidoreductase</keyword>
<evidence type="ECO:0000256" key="14">
    <source>
        <dbReference type="SAM" id="Phobius"/>
    </source>
</evidence>
<evidence type="ECO:0000256" key="13">
    <source>
        <dbReference type="ARBA" id="ARBA00066905"/>
    </source>
</evidence>
<dbReference type="InterPro" id="IPR013121">
    <property type="entry name" value="Fe_red_NAD-bd_6"/>
</dbReference>
<dbReference type="PANTHER" id="PTHR11972:SF41">
    <property type="entry name" value="FERRIC REDUCTION OXIDASE 2"/>
    <property type="match status" value="1"/>
</dbReference>
<dbReference type="FunFam" id="3.40.50.80:FF:000039">
    <property type="entry name" value="Ferric reduction oxidase 3"/>
    <property type="match status" value="1"/>
</dbReference>
<keyword evidence="11 14" id="KW-0472">Membrane</keyword>
<gene>
    <name evidence="16" type="ORF">TEA_022463</name>
</gene>
<comment type="subcellular location">
    <subcellularLocation>
        <location evidence="2">Membrane</location>
        <topology evidence="2">Multi-pass membrane protein</topology>
    </subcellularLocation>
</comment>
<dbReference type="Gene3D" id="3.40.50.80">
    <property type="entry name" value="Nucleotide-binding domain of ferredoxin-NADP reductase (FNR) module"/>
    <property type="match status" value="2"/>
</dbReference>
<dbReference type="PANTHER" id="PTHR11972">
    <property type="entry name" value="NADPH OXIDASE"/>
    <property type="match status" value="1"/>
</dbReference>
<dbReference type="SFLD" id="SFLDG01168">
    <property type="entry name" value="Ferric_reductase_subgroup_(FRE"/>
    <property type="match status" value="1"/>
</dbReference>
<accession>A0A4S4E0T7</accession>
<sequence>MTTTMEILNDENALVERNPLSAIEIFNADNGDLWCSEDRVVVKRSSSAPSNGGMNDMRGVMMVVVIVVFVGYLFLWVMTPTNLYRQTWLPKIRADTNSTFFGTQGTTILLYTFPILFIAVLGCVYLHSGKKYGSNNIESNGKKHKLSIWKRPVIIKGLGIVSRIELAFFVMFIALLVWSFSTYLRVRFAKITPQTAADNGEKALQIEVVVVVLACRWESKLETTALTLGVVGNICLAFLFFPVSRCSAMLPLFGLTSEASVKYHIWVGHIAMTLFTAHGVCYFIYWSVTHQLSEMLKWDKTGVSNVAGEMALLCGLVMWVTTLPKIRKKMFELFFYTHHLYILFIFFFILHVGISYSCMMLPGLYLFFIDRFLRFLQSRRGVRLVSARVLPCETLELNFSKSRGKDSLSYTPTSIVFINVPSISKLQWHPFTISSSSNLESEKLSVIIRGEGSWSRKLYQMVSSPSSSLDHLDVSVEGPYGPFSTDFLRHDTLVMVSGGSGITPFISVIRELIFTCETLKLKTPKLLLITSFKNSSDLTMLDLLLPISGTPSKYSNFNLQIDAYVTREKEATRMNQKLVRTVWFKPRASDSPISPILGQNSWIWLGVIVSSSFIMFLLLMGVLTRYYIYPIDHNTNKVYSYSSRALLNMLLICICIAITASAAFYWNKKQGIGETNQVQSMEGATPVASPNSWFYNADRELESLPQESVFQSTKVHYGERPDLKRILFERKESSVGVLVCGPKKMRHEVASICSSGLADNLHFESISFSCVPPCCLVIWTAYRRISCSDEESYSSLL</sequence>
<evidence type="ECO:0000256" key="9">
    <source>
        <dbReference type="ARBA" id="ARBA00023004"/>
    </source>
</evidence>
<feature type="transmembrane region" description="Helical" evidence="14">
    <location>
        <begin position="602"/>
        <end position="624"/>
    </location>
</feature>
<feature type="transmembrane region" description="Helical" evidence="14">
    <location>
        <begin position="263"/>
        <end position="286"/>
    </location>
</feature>
<organism evidence="16 17">
    <name type="scientific">Camellia sinensis var. sinensis</name>
    <name type="common">China tea</name>
    <dbReference type="NCBI Taxonomy" id="542762"/>
    <lineage>
        <taxon>Eukaryota</taxon>
        <taxon>Viridiplantae</taxon>
        <taxon>Streptophyta</taxon>
        <taxon>Embryophyta</taxon>
        <taxon>Tracheophyta</taxon>
        <taxon>Spermatophyta</taxon>
        <taxon>Magnoliopsida</taxon>
        <taxon>eudicotyledons</taxon>
        <taxon>Gunneridae</taxon>
        <taxon>Pentapetalae</taxon>
        <taxon>asterids</taxon>
        <taxon>Ericales</taxon>
        <taxon>Theaceae</taxon>
        <taxon>Camellia</taxon>
    </lineage>
</organism>